<dbReference type="Proteomes" id="UP000738376">
    <property type="component" value="Unassembled WGS sequence"/>
</dbReference>
<sequence length="634" mass="71478">MKRLALLVGTSEYPDCENLPPLHGSLLDVDAMQRVLVANGEFAAEDVVVLKNASRQVIEDAIYNLFNVRDRQKDDLVLFYFSGHGVVDEANKLFLGTPSTRKEGNKIVKPTTVAATYLQEAMNDSKSQHQVLILNCCFSGAFAQGMTVMDDGSVNLKNQLGGKGRAILTSSSSTQFSFQPDGEMSIYTRYLVEGIETGAADRDGDRKISIDELHEYAALKVSQESPNMTPAFYPVEQGGKIYIAKVAQSKDDPRLVYRRELESRMVDGKWSIPARRLLDSLRINLGLSAEDAEQLKTDVLKPILARARKLQEYEELLKEMLAERNPPTMQELKDLRDYQKDHLKLRDEDVADIDRQCGLKVVASPIILISKEADKPKKESNNLVLDLPNGVKLELVDIPAGSFMMGSDEYEDEKPIHQVTLKAFKMGKYPITQKQYLAVMGKNPSNFQGDENLPVEKVSWDDAVAFCKKLSEMTGQKVKLPSESQWEYACRAGSTGKYCFGDDVSQLENYAWYANNSGDKSLDALGIWKTDQENYWKRINDNKCRTHIVGEKLPNPWDLYDMHGNVWEWCEDVWHENYNRAPTDGSAWLKDGDQKLHVLRGGSWGNVVVACRSSNRYRFLADARVINVGFRVVV</sequence>
<keyword evidence="4" id="KW-1185">Reference proteome</keyword>
<dbReference type="NCBIfam" id="NF047832">
    <property type="entry name" value="caspase_w_EACC1"/>
    <property type="match status" value="1"/>
</dbReference>
<protein>
    <submittedName>
        <fullName evidence="3">SUMF1/EgtB/PvdO family nonheme iron enzyme</fullName>
    </submittedName>
</protein>
<feature type="domain" description="Peptidase C14 caspase" evidence="1">
    <location>
        <begin position="2"/>
        <end position="225"/>
    </location>
</feature>
<dbReference type="InterPro" id="IPR018247">
    <property type="entry name" value="EF_Hand_1_Ca_BS"/>
</dbReference>
<comment type="caution">
    <text evidence="3">The sequence shown here is derived from an EMBL/GenBank/DDBJ whole genome shotgun (WGS) entry which is preliminary data.</text>
</comment>
<gene>
    <name evidence="3" type="ORF">HC246_03535</name>
</gene>
<proteinExistence type="predicted"/>
<dbReference type="InterPro" id="IPR042095">
    <property type="entry name" value="SUMF_sf"/>
</dbReference>
<dbReference type="PANTHER" id="PTHR23150:SF19">
    <property type="entry name" value="FORMYLGLYCINE-GENERATING ENZYME"/>
    <property type="match status" value="1"/>
</dbReference>
<dbReference type="PROSITE" id="PS00018">
    <property type="entry name" value="EF_HAND_1"/>
    <property type="match status" value="1"/>
</dbReference>
<dbReference type="Pfam" id="PF00656">
    <property type="entry name" value="Peptidase_C14"/>
    <property type="match status" value="1"/>
</dbReference>
<dbReference type="SUPFAM" id="SSF52129">
    <property type="entry name" value="Caspase-like"/>
    <property type="match status" value="1"/>
</dbReference>
<dbReference type="InterPro" id="IPR011600">
    <property type="entry name" value="Pept_C14_caspase"/>
</dbReference>
<dbReference type="InterPro" id="IPR051043">
    <property type="entry name" value="Sulfatase_Mod_Factor_Kinase"/>
</dbReference>
<accession>A0ABX1LLW5</accession>
<dbReference type="EMBL" id="JAAVJL010000001">
    <property type="protein sequence ID" value="NMF57110.1"/>
    <property type="molecule type" value="Genomic_DNA"/>
</dbReference>
<evidence type="ECO:0000259" key="2">
    <source>
        <dbReference type="Pfam" id="PF03781"/>
    </source>
</evidence>
<dbReference type="PANTHER" id="PTHR23150">
    <property type="entry name" value="SULFATASE MODIFYING FACTOR 1, 2"/>
    <property type="match status" value="1"/>
</dbReference>
<dbReference type="SUPFAM" id="SSF56436">
    <property type="entry name" value="C-type lectin-like"/>
    <property type="match status" value="1"/>
</dbReference>
<reference evidence="3 4" key="1">
    <citation type="submission" date="2020-03" db="EMBL/GenBank/DDBJ databases">
        <title>Draft Genome Sequence of 2-Methylisoborneol Producing Pseudanabaena yagii Strain GIHE-NHR1 Isolated from North Han River in South Korea.</title>
        <authorList>
            <person name="Jeong J."/>
        </authorList>
    </citation>
    <scope>NUCLEOTIDE SEQUENCE [LARGE SCALE GENOMIC DNA]</scope>
    <source>
        <strain evidence="3 4">GIHE-NHR1</strain>
    </source>
</reference>
<dbReference type="Gene3D" id="3.90.1580.10">
    <property type="entry name" value="paralog of FGE (formylglycine-generating enzyme)"/>
    <property type="match status" value="1"/>
</dbReference>
<dbReference type="InterPro" id="IPR005532">
    <property type="entry name" value="SUMF_dom"/>
</dbReference>
<dbReference type="Pfam" id="PF03781">
    <property type="entry name" value="FGE-sulfatase"/>
    <property type="match status" value="1"/>
</dbReference>
<evidence type="ECO:0000313" key="4">
    <source>
        <dbReference type="Proteomes" id="UP000738376"/>
    </source>
</evidence>
<dbReference type="InterPro" id="IPR029030">
    <property type="entry name" value="Caspase-like_dom_sf"/>
</dbReference>
<dbReference type="InterPro" id="IPR016187">
    <property type="entry name" value="CTDL_fold"/>
</dbReference>
<evidence type="ECO:0000313" key="3">
    <source>
        <dbReference type="EMBL" id="NMF57110.1"/>
    </source>
</evidence>
<organism evidence="3 4">
    <name type="scientific">Pseudanabaena yagii GIHE-NHR1</name>
    <dbReference type="NCBI Taxonomy" id="2722753"/>
    <lineage>
        <taxon>Bacteria</taxon>
        <taxon>Bacillati</taxon>
        <taxon>Cyanobacteriota</taxon>
        <taxon>Cyanophyceae</taxon>
        <taxon>Pseudanabaenales</taxon>
        <taxon>Pseudanabaenaceae</taxon>
        <taxon>Pseudanabaena</taxon>
        <taxon>Pseudanabaena yagii</taxon>
    </lineage>
</organism>
<name>A0ABX1LLW5_9CYAN</name>
<feature type="domain" description="Sulfatase-modifying factor enzyme-like" evidence="2">
    <location>
        <begin position="394"/>
        <end position="633"/>
    </location>
</feature>
<evidence type="ECO:0000259" key="1">
    <source>
        <dbReference type="Pfam" id="PF00656"/>
    </source>
</evidence>
<dbReference type="Gene3D" id="3.40.50.1460">
    <property type="match status" value="1"/>
</dbReference>
<dbReference type="RefSeq" id="WP_169362184.1">
    <property type="nucleotide sequence ID" value="NZ_JAAVJL010000001.1"/>
</dbReference>